<proteinExistence type="predicted"/>
<evidence type="ECO:0000313" key="3">
    <source>
        <dbReference type="EMBL" id="MFC7348110.1"/>
    </source>
</evidence>
<sequence length="1039" mass="111486">MKRFLLSLVLVFLTFGSLFAQRDTDHWIAPFYASSATTQAIYLSTDSVTPFDVTITSNSSTAPGNVLGVVTISKGDPKIFTIPPANISVNTAANAFNVINRGISLKGAKPYFCTLRLVSSPIPTTHGEILTSKGKAGTGKEFFVVATPSTAGSSNFTAGVMATEDNTVVTTTWNAPVTFIGGAPTTTTNTFTLNKGESFVYAGLGNANINNFIGAKIVASKPIVLTNGNVNGNFGASTGGGSDIILDQSVPVERLGSTFAMVRSRSSSADLEGGIIVATENNTQVYLNGSGTSIATLNQGQMYRISGNDYVAQGTSGHYNMLVTTSKNVYLYQLVSILNQNETGGFNYIPPLNCFLPRKIDELPKVDEMPAGTGGASIVPFPTQQNIKLNIITEAGATVTYTTNGGPATTPTAAQGPYPLNGSTAWVTYGLELMTGNITIQSNKAVTAGINGGYSTSGYGGYFAGFSSVPVIAKQTGECIPGIILEVDDSYDTYQWFLNNSPIAGATSHTITPTVAGNYTVRVTMGSCPPVTTPVYKVFTCLGQTTQNINICGTKAITPTFTNSTQTPVPGTVSIITQPTQGTATLNPSTGVITYVPNPGYLGPDKIVFKFCGNATEFVDCEQITINLNVVPFVLTDRTIKACQYSGKGFFDLTTANVTDNAVPTTKKFYPTLADLNANTNQITDPTNYFSGLGSVYVRVLTAEGCVGNAKITLDFYPTPVVNEATLTECFIENNETKAQFNLTTANVTAETPVTKKFYPTSTDASNGTNEIILGVDSYISGNGFVYTRVYNANGCYAIAKINLKVTPPKRSPLLVDKYICIDDRTTLDAGPGYQSYRWSTGATTQSIQQVPVGEYWVILQDSGCAVKQFVSVKKAQDPVITSIEISNNTATVMATGGIAPYEYAVDGVANWQSSNIFTNLSRGQHTFYVRDSFGCTPISVEVTVPNLVNAITPNGDNVNDYVDYRELAYKENLIFVIYDRYGNKIFTGDKLNNYRWDGTQSNKKVVTGTYWYHITWNEPNETKTPIKYTGWILVKNRE</sequence>
<evidence type="ECO:0000256" key="1">
    <source>
        <dbReference type="SAM" id="SignalP"/>
    </source>
</evidence>
<dbReference type="Proteomes" id="UP001596550">
    <property type="component" value="Unassembled WGS sequence"/>
</dbReference>
<gene>
    <name evidence="3" type="ORF">ACFQO9_15435</name>
</gene>
<accession>A0ABW2M2U0</accession>
<dbReference type="InterPro" id="IPR035234">
    <property type="entry name" value="IgGFc-bd_N"/>
</dbReference>
<dbReference type="InterPro" id="IPR026341">
    <property type="entry name" value="T9SS_type_B"/>
</dbReference>
<dbReference type="Pfam" id="PF17517">
    <property type="entry name" value="IgGFc_binding"/>
    <property type="match status" value="1"/>
</dbReference>
<keyword evidence="4" id="KW-1185">Reference proteome</keyword>
<protein>
    <submittedName>
        <fullName evidence="3">Gliding motility-associated C-terminal domain-containing protein</fullName>
    </submittedName>
</protein>
<feature type="domain" description="IgGFc-binding protein N-terminal" evidence="2">
    <location>
        <begin position="138"/>
        <end position="450"/>
    </location>
</feature>
<evidence type="ECO:0000313" key="4">
    <source>
        <dbReference type="Proteomes" id="UP001596550"/>
    </source>
</evidence>
<dbReference type="EMBL" id="JBHTCR010000007">
    <property type="protein sequence ID" value="MFC7348110.1"/>
    <property type="molecule type" value="Genomic_DNA"/>
</dbReference>
<dbReference type="Pfam" id="PF13585">
    <property type="entry name" value="CHU_C"/>
    <property type="match status" value="1"/>
</dbReference>
<feature type="chain" id="PRO_5045260705" evidence="1">
    <location>
        <begin position="21"/>
        <end position="1039"/>
    </location>
</feature>
<name>A0ABW2M2U0_9FLAO</name>
<comment type="caution">
    <text evidence="3">The sequence shown here is derived from an EMBL/GenBank/DDBJ whole genome shotgun (WGS) entry which is preliminary data.</text>
</comment>
<dbReference type="NCBIfam" id="TIGR04131">
    <property type="entry name" value="Bac_Flav_CTERM"/>
    <property type="match status" value="1"/>
</dbReference>
<feature type="signal peptide" evidence="1">
    <location>
        <begin position="1"/>
        <end position="20"/>
    </location>
</feature>
<reference evidence="4" key="1">
    <citation type="journal article" date="2019" name="Int. J. Syst. Evol. Microbiol.">
        <title>The Global Catalogue of Microorganisms (GCM) 10K type strain sequencing project: providing services to taxonomists for standard genome sequencing and annotation.</title>
        <authorList>
            <consortium name="The Broad Institute Genomics Platform"/>
            <consortium name="The Broad Institute Genome Sequencing Center for Infectious Disease"/>
            <person name="Wu L."/>
            <person name="Ma J."/>
        </authorList>
    </citation>
    <scope>NUCLEOTIDE SEQUENCE [LARGE SCALE GENOMIC DNA]</scope>
    <source>
        <strain evidence="4">CCUG 54781</strain>
    </source>
</reference>
<dbReference type="RefSeq" id="WP_378181160.1">
    <property type="nucleotide sequence ID" value="NZ_JBHTCR010000007.1"/>
</dbReference>
<organism evidence="3 4">
    <name type="scientific">Chryseobacterium zhengzhouense</name>
    <dbReference type="NCBI Taxonomy" id="1636086"/>
    <lineage>
        <taxon>Bacteria</taxon>
        <taxon>Pseudomonadati</taxon>
        <taxon>Bacteroidota</taxon>
        <taxon>Flavobacteriia</taxon>
        <taxon>Flavobacteriales</taxon>
        <taxon>Weeksellaceae</taxon>
        <taxon>Chryseobacterium group</taxon>
        <taxon>Chryseobacterium</taxon>
    </lineage>
</organism>
<evidence type="ECO:0000259" key="2">
    <source>
        <dbReference type="Pfam" id="PF17517"/>
    </source>
</evidence>
<keyword evidence="1" id="KW-0732">Signal</keyword>